<organism evidence="3 4">
    <name type="scientific">Nosema bombycis (strain CQ1 / CVCC 102059)</name>
    <name type="common">Microsporidian parasite</name>
    <name type="synonym">Pebrine of silkworm</name>
    <dbReference type="NCBI Taxonomy" id="578461"/>
    <lineage>
        <taxon>Eukaryota</taxon>
        <taxon>Fungi</taxon>
        <taxon>Fungi incertae sedis</taxon>
        <taxon>Microsporidia</taxon>
        <taxon>Nosematidae</taxon>
        <taxon>Nosema</taxon>
    </lineage>
</organism>
<dbReference type="AlphaFoldDB" id="R0M3V2"/>
<evidence type="ECO:0000313" key="3">
    <source>
        <dbReference type="EMBL" id="EOB12709.1"/>
    </source>
</evidence>
<dbReference type="Pfam" id="PF00957">
    <property type="entry name" value="Synaptobrevin"/>
    <property type="match status" value="1"/>
</dbReference>
<evidence type="ECO:0000256" key="1">
    <source>
        <dbReference type="PROSITE-ProRule" id="PRU00290"/>
    </source>
</evidence>
<keyword evidence="4" id="KW-1185">Reference proteome</keyword>
<sequence>MISQEVSNRIENYEFQSFFHSFNDKKTYLIFTKVYGEELYVSCGDGEYLPSIANLFFEKVNKNSMSKDCLLEDFQDSKSKDTLGKIKNEITETKEVCIKTLNSLFERGEKLDDLIDKSEQLSKSSKMFYKAAHKRNRCC</sequence>
<dbReference type="InterPro" id="IPR042855">
    <property type="entry name" value="V_SNARE_CC"/>
</dbReference>
<feature type="domain" description="V-SNARE coiled-coil homology" evidence="2">
    <location>
        <begin position="82"/>
        <end position="139"/>
    </location>
</feature>
<dbReference type="PROSITE" id="PS50892">
    <property type="entry name" value="V_SNARE"/>
    <property type="match status" value="1"/>
</dbReference>
<dbReference type="STRING" id="578461.R0M3V2"/>
<dbReference type="GO" id="GO:0005484">
    <property type="term" value="F:SNAP receptor activity"/>
    <property type="evidence" value="ECO:0007669"/>
    <property type="project" value="TreeGrafter"/>
</dbReference>
<dbReference type="HOGENOM" id="CLU_1845665_0_0_1"/>
<dbReference type="PANTHER" id="PTHR45806:SF1">
    <property type="entry name" value="SYNAPTOBREVIN HOMOLOG YKT6"/>
    <property type="match status" value="1"/>
</dbReference>
<proteinExistence type="predicted"/>
<dbReference type="GO" id="GO:0005794">
    <property type="term" value="C:Golgi apparatus"/>
    <property type="evidence" value="ECO:0007669"/>
    <property type="project" value="TreeGrafter"/>
</dbReference>
<dbReference type="PANTHER" id="PTHR45806">
    <property type="entry name" value="SYNAPTOBREVIN HOMOLOG YKT6"/>
    <property type="match status" value="1"/>
</dbReference>
<dbReference type="Proteomes" id="UP000016927">
    <property type="component" value="Unassembled WGS sequence"/>
</dbReference>
<evidence type="ECO:0000313" key="4">
    <source>
        <dbReference type="Proteomes" id="UP000016927"/>
    </source>
</evidence>
<dbReference type="Gene3D" id="1.20.5.110">
    <property type="match status" value="1"/>
</dbReference>
<dbReference type="VEuPathDB" id="MicrosporidiaDB:NBO_377g0004"/>
<dbReference type="OrthoDB" id="27923at2759"/>
<protein>
    <submittedName>
        <fullName evidence="3">Synaptobrevin</fullName>
    </submittedName>
</protein>
<evidence type="ECO:0000259" key="2">
    <source>
        <dbReference type="PROSITE" id="PS50892"/>
    </source>
</evidence>
<name>R0M3V2_NOSB1</name>
<reference evidence="3 4" key="1">
    <citation type="journal article" date="2013" name="BMC Genomics">
        <title>Comparative genomics of parasitic silkworm microsporidia reveal an association between genome expansion and host adaptation.</title>
        <authorList>
            <person name="Pan G."/>
            <person name="Xu J."/>
            <person name="Li T."/>
            <person name="Xia Q."/>
            <person name="Liu S.L."/>
            <person name="Zhang G."/>
            <person name="Li S."/>
            <person name="Li C."/>
            <person name="Liu H."/>
            <person name="Yang L."/>
            <person name="Liu T."/>
            <person name="Zhang X."/>
            <person name="Wu Z."/>
            <person name="Fan W."/>
            <person name="Dang X."/>
            <person name="Xiang H."/>
            <person name="Tao M."/>
            <person name="Li Y."/>
            <person name="Hu J."/>
            <person name="Li Z."/>
            <person name="Lin L."/>
            <person name="Luo J."/>
            <person name="Geng L."/>
            <person name="Wang L."/>
            <person name="Long M."/>
            <person name="Wan Y."/>
            <person name="He N."/>
            <person name="Zhang Z."/>
            <person name="Lu C."/>
            <person name="Keeling P.J."/>
            <person name="Wang J."/>
            <person name="Xiang Z."/>
            <person name="Zhou Z."/>
        </authorList>
    </citation>
    <scope>NUCLEOTIDE SEQUENCE [LARGE SCALE GENOMIC DNA]</scope>
    <source>
        <strain evidence="4">CQ1 / CVCC 102059</strain>
    </source>
</reference>
<dbReference type="EMBL" id="KB909285">
    <property type="protein sequence ID" value="EOB12709.1"/>
    <property type="molecule type" value="Genomic_DNA"/>
</dbReference>
<dbReference type="GO" id="GO:0006888">
    <property type="term" value="P:endoplasmic reticulum to Golgi vesicle-mediated transport"/>
    <property type="evidence" value="ECO:0007669"/>
    <property type="project" value="TreeGrafter"/>
</dbReference>
<accession>R0M3V2</accession>
<keyword evidence="1" id="KW-0175">Coiled coil</keyword>
<dbReference type="SUPFAM" id="SSF58038">
    <property type="entry name" value="SNARE fusion complex"/>
    <property type="match status" value="1"/>
</dbReference>
<gene>
    <name evidence="3" type="ORF">NBO_377g0004</name>
</gene>